<dbReference type="PANTHER" id="PTHR17125:SF2">
    <property type="entry name" value="OUTER DENSE FIBER PROTEIN 1"/>
    <property type="match status" value="1"/>
</dbReference>
<keyword evidence="7" id="KW-0282">Flagellum</keyword>
<dbReference type="GO" id="GO:0007283">
    <property type="term" value="P:spermatogenesis"/>
    <property type="evidence" value="ECO:0007669"/>
    <property type="project" value="UniProtKB-KW"/>
</dbReference>
<keyword evidence="9" id="KW-0966">Cell projection</keyword>
<protein>
    <recommendedName>
        <fullName evidence="4">Outer dense fiber protein 1</fullName>
    </recommendedName>
</protein>
<evidence type="ECO:0000256" key="5">
    <source>
        <dbReference type="ARBA" id="ARBA00022473"/>
    </source>
</evidence>
<keyword evidence="8" id="KW-0744">Spermatogenesis</keyword>
<evidence type="ECO:0000256" key="1">
    <source>
        <dbReference type="ARBA" id="ARBA00001979"/>
    </source>
</evidence>
<dbReference type="Proteomes" id="UP000197619">
    <property type="component" value="Unassembled WGS sequence"/>
</dbReference>
<feature type="domain" description="SHSP" evidence="10">
    <location>
        <begin position="59"/>
        <end position="119"/>
    </location>
</feature>
<sequence length="138" mass="15808">MSTHCYFETENLRHIQRQMKMMDLRLQLLREKLCAARLHRTKRLGMMLNSCSGKNLALIDVKGFDPKDITVTVKDGKVTVSAERKVECSTGFTKTCNYKRFVKEFCLPPGVDDKEVTYSVESKCSREPAKSCLSLCNF</sequence>
<dbReference type="InterPro" id="IPR002068">
    <property type="entry name" value="A-crystallin/Hsp20_dom"/>
</dbReference>
<comment type="function">
    <text evidence="1">Component of the outer dense fibers (ODF) of spermatozoa. ODF are filamentous structures located on the outside of the axoneme in the midpiece and principal piece of the mammalian sperm tail and may help to maintain the passive elastic structures and elastic recoil of the sperm tail.</text>
</comment>
<dbReference type="InterPro" id="IPR037389">
    <property type="entry name" value="ODFP"/>
</dbReference>
<evidence type="ECO:0000259" key="10">
    <source>
        <dbReference type="Pfam" id="PF00011"/>
    </source>
</evidence>
<dbReference type="GO" id="GO:0005813">
    <property type="term" value="C:centrosome"/>
    <property type="evidence" value="ECO:0007669"/>
    <property type="project" value="UniProtKB-SubCell"/>
</dbReference>
<evidence type="ECO:0000256" key="6">
    <source>
        <dbReference type="ARBA" id="ARBA00022782"/>
    </source>
</evidence>
<evidence type="ECO:0000256" key="2">
    <source>
        <dbReference type="ARBA" id="ARBA00004230"/>
    </source>
</evidence>
<keyword evidence="5" id="KW-0217">Developmental protein</keyword>
<dbReference type="Pfam" id="PF00011">
    <property type="entry name" value="HSP20"/>
    <property type="match status" value="1"/>
</dbReference>
<evidence type="ECO:0000313" key="12">
    <source>
        <dbReference type="Proteomes" id="UP000197619"/>
    </source>
</evidence>
<keyword evidence="12" id="KW-1185">Reference proteome</keyword>
<evidence type="ECO:0000256" key="8">
    <source>
        <dbReference type="ARBA" id="ARBA00022871"/>
    </source>
</evidence>
<evidence type="ECO:0000256" key="7">
    <source>
        <dbReference type="ARBA" id="ARBA00022846"/>
    </source>
</evidence>
<name>A0A218U8W1_9PASE</name>
<dbReference type="PANTHER" id="PTHR17125">
    <property type="entry name" value="OUTER DENSE FIBER PROTEIN 1"/>
    <property type="match status" value="1"/>
</dbReference>
<proteinExistence type="predicted"/>
<dbReference type="Gene3D" id="2.60.40.790">
    <property type="match status" value="1"/>
</dbReference>
<reference evidence="11 12" key="1">
    <citation type="submission" date="2017-05" db="EMBL/GenBank/DDBJ databases">
        <title>Genome of assembly of the Bengalese finch, Lonchura striata domestica.</title>
        <authorList>
            <person name="Colquitt B.M."/>
            <person name="Brainard M.S."/>
        </authorList>
    </citation>
    <scope>NUCLEOTIDE SEQUENCE [LARGE SCALE GENOMIC DNA]</scope>
    <source>
        <strain evidence="11">White83orange57</strain>
    </source>
</reference>
<accession>A0A218U8W1</accession>
<dbReference type="AlphaFoldDB" id="A0A218U8W1"/>
<dbReference type="GO" id="GO:0030154">
    <property type="term" value="P:cell differentiation"/>
    <property type="evidence" value="ECO:0007669"/>
    <property type="project" value="UniProtKB-KW"/>
</dbReference>
<dbReference type="SUPFAM" id="SSF49764">
    <property type="entry name" value="HSP20-like chaperones"/>
    <property type="match status" value="1"/>
</dbReference>
<gene>
    <name evidence="11" type="primary">ODF1</name>
    <name evidence="11" type="ORF">RLOC_00012950</name>
</gene>
<dbReference type="GO" id="GO:0099513">
    <property type="term" value="C:polymeric cytoskeletal fiber"/>
    <property type="evidence" value="ECO:0007669"/>
    <property type="project" value="InterPro"/>
</dbReference>
<evidence type="ECO:0000256" key="9">
    <source>
        <dbReference type="ARBA" id="ARBA00023069"/>
    </source>
</evidence>
<organism evidence="11 12">
    <name type="scientific">Lonchura striata</name>
    <name type="common">white-rumped munia</name>
    <dbReference type="NCBI Taxonomy" id="40157"/>
    <lineage>
        <taxon>Eukaryota</taxon>
        <taxon>Metazoa</taxon>
        <taxon>Chordata</taxon>
        <taxon>Craniata</taxon>
        <taxon>Vertebrata</taxon>
        <taxon>Euteleostomi</taxon>
        <taxon>Archelosauria</taxon>
        <taxon>Archosauria</taxon>
        <taxon>Dinosauria</taxon>
        <taxon>Saurischia</taxon>
        <taxon>Theropoda</taxon>
        <taxon>Coelurosauria</taxon>
        <taxon>Aves</taxon>
        <taxon>Neognathae</taxon>
        <taxon>Neoaves</taxon>
        <taxon>Telluraves</taxon>
        <taxon>Australaves</taxon>
        <taxon>Passeriformes</taxon>
        <taxon>Passeroidea</taxon>
        <taxon>Estrildidae</taxon>
        <taxon>Estrildinae</taxon>
        <taxon>Lonchura</taxon>
    </lineage>
</organism>
<evidence type="ECO:0000256" key="4">
    <source>
        <dbReference type="ARBA" id="ARBA00019020"/>
    </source>
</evidence>
<dbReference type="EMBL" id="MUZQ01000618">
    <property type="protein sequence ID" value="OWK50105.1"/>
    <property type="molecule type" value="Genomic_DNA"/>
</dbReference>
<keyword evidence="6" id="KW-0221">Differentiation</keyword>
<keyword evidence="9" id="KW-0969">Cilium</keyword>
<dbReference type="GO" id="GO:0031514">
    <property type="term" value="C:motile cilium"/>
    <property type="evidence" value="ECO:0007669"/>
    <property type="project" value="UniProtKB-SubCell"/>
</dbReference>
<dbReference type="InterPro" id="IPR008978">
    <property type="entry name" value="HSP20-like_chaperone"/>
</dbReference>
<comment type="subcellular location">
    <subcellularLocation>
        <location evidence="2">Cell projection</location>
        <location evidence="2">Cilium</location>
        <location evidence="2">Flagellum</location>
    </subcellularLocation>
    <subcellularLocation>
        <location evidence="3">Cytoplasm</location>
        <location evidence="3">Cytoskeleton</location>
        <location evidence="3">Microtubule organizing center</location>
        <location evidence="3">Centrosome</location>
    </subcellularLocation>
</comment>
<comment type="caution">
    <text evidence="11">The sequence shown here is derived from an EMBL/GenBank/DDBJ whole genome shotgun (WGS) entry which is preliminary data.</text>
</comment>
<evidence type="ECO:0000256" key="3">
    <source>
        <dbReference type="ARBA" id="ARBA00004300"/>
    </source>
</evidence>
<evidence type="ECO:0000313" key="11">
    <source>
        <dbReference type="EMBL" id="OWK50105.1"/>
    </source>
</evidence>